<dbReference type="RefSeq" id="XP_031551442.1">
    <property type="nucleotide sequence ID" value="XM_031695582.1"/>
</dbReference>
<protein>
    <submittedName>
        <fullName evidence="4">Stereocilin-like</fullName>
    </submittedName>
</protein>
<feature type="non-terminal residue" evidence="4">
    <location>
        <position position="1"/>
    </location>
</feature>
<dbReference type="InParanoid" id="A0A6P8HFT7"/>
<evidence type="ECO:0000256" key="1">
    <source>
        <dbReference type="ARBA" id="ARBA00022729"/>
    </source>
</evidence>
<reference evidence="4" key="1">
    <citation type="submission" date="2025-08" db="UniProtKB">
        <authorList>
            <consortium name="RefSeq"/>
        </authorList>
    </citation>
    <scope>IDENTIFICATION</scope>
    <source>
        <tissue evidence="4">Tentacle</tissue>
    </source>
</reference>
<dbReference type="AlphaFoldDB" id="A0A6P8HFT7"/>
<gene>
    <name evidence="4" type="primary">LOC116288759</name>
</gene>
<evidence type="ECO:0000313" key="3">
    <source>
        <dbReference type="Proteomes" id="UP000515163"/>
    </source>
</evidence>
<evidence type="ECO:0000313" key="4">
    <source>
        <dbReference type="RefSeq" id="XP_031551442.1"/>
    </source>
</evidence>
<dbReference type="OrthoDB" id="5959850at2759"/>
<dbReference type="KEGG" id="aten:116288759"/>
<organism evidence="3 4">
    <name type="scientific">Actinia tenebrosa</name>
    <name type="common">Australian red waratah sea anemone</name>
    <dbReference type="NCBI Taxonomy" id="6105"/>
    <lineage>
        <taxon>Eukaryota</taxon>
        <taxon>Metazoa</taxon>
        <taxon>Cnidaria</taxon>
        <taxon>Anthozoa</taxon>
        <taxon>Hexacorallia</taxon>
        <taxon>Actiniaria</taxon>
        <taxon>Actiniidae</taxon>
        <taxon>Actinia</taxon>
    </lineage>
</organism>
<sequence length="1145" mass="126987">LIVSPLESDSAPSDCCLKIPSKCHFLCGVGSVGFWSLTKWKCKMNYYPTVVKCKFISGIDYVKVFGRSLTQNIKNGFDKLSTEIKKKLVDAKEFAKATVNELMQVPQDVLCSLKDSISGMTSKQFRGLVNRFTKFTAQNLKKLLSSINPQAFFDSIDELMGKEWDAEQLSALLKAAFKKFGEDIRTWGKEAFASLKQLIAGIDSGELMQMTSEGFEETTNFLCTAKLNDDQKQALLVPAKAVYGDVSNWDDVVLTKLCGVLRALPVEEVLQLTQKVVATVIDRIASAAEFSYPQGRALLEKVKKEIGTDISKWSAENVKKVGKLLKDLDVQDLKKLLSQQFKDLADKLGDVDWSPGRARELAKKAIEALGEPGKWSAEDLKKLKSVAGGMLPSELKQLVNKVLKDALKTFKKVELEIDQVTFIYRLLQIINQLQNVDGDDLISLAKALDGFLASDIGQMTQVAVFIAFPELKVAKEIAMPIRRELIKMAEKDASGKSKLDSLHAVAVGLSRSELDDESMESVVNNLDQLGAIPWDKTQVIELAKKVRDKWGNINETDSSESDTPNWGFINLKKLGRVALGIAKEELRDLPIRGIEDAIDVLGQQKEWDRGQVANVLKRLREYWEMEELSFSNFTELDINSLGSFVQGLTDQELKNLPQRVLLIAVRRLGEETGIPQDKLKARAFMAVEFFKNQSGIDILNSTHIRDMGNLVAGMSRGALSKISQDAFVKNLYTIARSKGFDELKVRELAKLAKKHFVQSDVGKWTGKQWRDLGPAIVGLTPSDLRRISKEALEEVMDEMNKLEFSKAQAQALVSAAKEAYGKSDFREWTGDQLRQLGSLARGLDIDDILSTSKDAFEDAVGVWGKQLNIDRDNLKAMAAMAKRHLVGSDVSKITAMHLKRLGRVVLGFESSDLERLNIDSADVIAALGKWKGWTNEQLEALKPKIKKFLADNSGNIDYLYMSLGELGKALSKVDISQIPSKSFNLAVKQLGELEGWDDEQLKGLMDKAKMSWTKGAEEWDKARVSELGYIQKSLSTGDIPKLDPKVVDAIKPEVLGSMSLKQLKSFTAEQYRAMETSQVQAISRSKFSMLTADQKAAIEGVKSDDPIEEDPWGPDCAGTCSGASHVTVSLLSMLGIFVAAVYISH</sequence>
<dbReference type="PANTHER" id="PTHR23412:SF17">
    <property type="entry name" value="OTOANCORIN"/>
    <property type="match status" value="1"/>
</dbReference>
<dbReference type="InterPro" id="IPR026664">
    <property type="entry name" value="Stereocilin-rel"/>
</dbReference>
<evidence type="ECO:0000256" key="2">
    <source>
        <dbReference type="ARBA" id="ARBA00023180"/>
    </source>
</evidence>
<dbReference type="PANTHER" id="PTHR23412">
    <property type="entry name" value="STEREOCILIN RELATED"/>
    <property type="match status" value="1"/>
</dbReference>
<name>A0A6P8HFT7_ACTTE</name>
<dbReference type="GeneID" id="116288759"/>
<dbReference type="GO" id="GO:0007160">
    <property type="term" value="P:cell-matrix adhesion"/>
    <property type="evidence" value="ECO:0007669"/>
    <property type="project" value="TreeGrafter"/>
</dbReference>
<keyword evidence="1" id="KW-0732">Signal</keyword>
<dbReference type="Proteomes" id="UP000515163">
    <property type="component" value="Unplaced"/>
</dbReference>
<keyword evidence="3" id="KW-1185">Reference proteome</keyword>
<proteinExistence type="predicted"/>
<dbReference type="GO" id="GO:0009986">
    <property type="term" value="C:cell surface"/>
    <property type="evidence" value="ECO:0007669"/>
    <property type="project" value="TreeGrafter"/>
</dbReference>
<accession>A0A6P8HFT7</accession>
<keyword evidence="2" id="KW-0325">Glycoprotein</keyword>